<accession>A0A2R3QDJ8</accession>
<reference evidence="1 2" key="1">
    <citation type="submission" date="2018-03" db="EMBL/GenBank/DDBJ databases">
        <title>Genome sequencing of Melaminivora sp.</title>
        <authorList>
            <person name="Kim S.-J."/>
            <person name="Heo J."/>
            <person name="Ahn J.-H."/>
            <person name="Kwon S.-W."/>
        </authorList>
    </citation>
    <scope>NUCLEOTIDE SEQUENCE [LARGE SCALE GENOMIC DNA]</scope>
    <source>
        <strain evidence="1 2">SC2-9</strain>
    </source>
</reference>
<gene>
    <name evidence="1" type="ORF">C6568_11025</name>
</gene>
<proteinExistence type="predicted"/>
<dbReference type="RefSeq" id="WP_106684156.1">
    <property type="nucleotide sequence ID" value="NZ_CP027667.1"/>
</dbReference>
<evidence type="ECO:0008006" key="3">
    <source>
        <dbReference type="Google" id="ProtNLM"/>
    </source>
</evidence>
<dbReference type="EMBL" id="CP027667">
    <property type="protein sequence ID" value="AVO49727.1"/>
    <property type="molecule type" value="Genomic_DNA"/>
</dbReference>
<dbReference type="KEGG" id="mela:C6568_11025"/>
<dbReference type="InterPro" id="IPR025528">
    <property type="entry name" value="BrnA_antitoxin"/>
</dbReference>
<sequence>MNASKTASVPSLGSDLAKVDAHRIAASEYDELPQLRDDMLARAKVNRGGRPKSAATKVLLSVRYSPEVVEYFRSTGEGWQARMDGVLREYVAQHGRR</sequence>
<organism evidence="1 2">
    <name type="scientific">Melaminivora suipulveris</name>
    <dbReference type="NCBI Taxonomy" id="2109913"/>
    <lineage>
        <taxon>Bacteria</taxon>
        <taxon>Pseudomonadati</taxon>
        <taxon>Pseudomonadota</taxon>
        <taxon>Betaproteobacteria</taxon>
        <taxon>Burkholderiales</taxon>
        <taxon>Comamonadaceae</taxon>
        <taxon>Melaminivora</taxon>
    </lineage>
</organism>
<dbReference type="Proteomes" id="UP000237925">
    <property type="component" value="Chromosome"/>
</dbReference>
<evidence type="ECO:0000313" key="2">
    <source>
        <dbReference type="Proteomes" id="UP000237925"/>
    </source>
</evidence>
<keyword evidence="2" id="KW-1185">Reference proteome</keyword>
<dbReference type="AlphaFoldDB" id="A0A2R3QDJ8"/>
<dbReference type="Pfam" id="PF14384">
    <property type="entry name" value="BrnA_antitoxin"/>
    <property type="match status" value="1"/>
</dbReference>
<dbReference type="OrthoDB" id="9796641at2"/>
<evidence type="ECO:0000313" key="1">
    <source>
        <dbReference type="EMBL" id="AVO49727.1"/>
    </source>
</evidence>
<name>A0A2R3QDJ8_9BURK</name>
<protein>
    <recommendedName>
        <fullName evidence="3">BrnA antitoxin family protein</fullName>
    </recommendedName>
</protein>